<dbReference type="AlphaFoldDB" id="A0A0P7ZEW5"/>
<reference evidence="1 2" key="1">
    <citation type="submission" date="2015-09" db="EMBL/GenBank/DDBJ databases">
        <title>Identification and resolution of microdiversity through metagenomic sequencing of parallel consortia.</title>
        <authorList>
            <person name="Nelson W.C."/>
            <person name="Romine M.F."/>
            <person name="Lindemann S.R."/>
        </authorList>
    </citation>
    <scope>NUCLEOTIDE SEQUENCE [LARGE SCALE GENOMIC DNA]</scope>
    <source>
        <strain evidence="1">Ana</strain>
    </source>
</reference>
<accession>A0A0P7ZEW5</accession>
<organism evidence="1 2">
    <name type="scientific">Phormidesmis priestleyi Ana</name>
    <dbReference type="NCBI Taxonomy" id="1666911"/>
    <lineage>
        <taxon>Bacteria</taxon>
        <taxon>Bacillati</taxon>
        <taxon>Cyanobacteriota</taxon>
        <taxon>Cyanophyceae</taxon>
        <taxon>Leptolyngbyales</taxon>
        <taxon>Leptolyngbyaceae</taxon>
        <taxon>Phormidesmis</taxon>
    </lineage>
</organism>
<name>A0A0P7ZEW5_9CYAN</name>
<proteinExistence type="predicted"/>
<dbReference type="Proteomes" id="UP000050465">
    <property type="component" value="Unassembled WGS sequence"/>
</dbReference>
<evidence type="ECO:0000313" key="2">
    <source>
        <dbReference type="Proteomes" id="UP000050465"/>
    </source>
</evidence>
<comment type="caution">
    <text evidence="1">The sequence shown here is derived from an EMBL/GenBank/DDBJ whole genome shotgun (WGS) entry which is preliminary data.</text>
</comment>
<feature type="non-terminal residue" evidence="1">
    <location>
        <position position="1"/>
    </location>
</feature>
<dbReference type="EMBL" id="LJZR01000131">
    <property type="protein sequence ID" value="KPQ30996.1"/>
    <property type="molecule type" value="Genomic_DNA"/>
</dbReference>
<sequence length="110" mass="12488">SLSSGRLDFREQARLDQTAQYPNQDLGSVTITHPFHPYSGQTFEVLKARRVSGQETILVKGGISGTFSIPLSWTDRKRPIGYQSELRLSPDLFQELLLALQQLERDSHPY</sequence>
<gene>
    <name evidence="1" type="ORF">HLUCCA11_24495</name>
</gene>
<dbReference type="InterPro" id="IPR035315">
    <property type="entry name" value="DUF5372"/>
</dbReference>
<dbReference type="Pfam" id="PF17342">
    <property type="entry name" value="DUF5372"/>
    <property type="match status" value="1"/>
</dbReference>
<protein>
    <submittedName>
        <fullName evidence="1">Uncharacterized protein</fullName>
    </submittedName>
</protein>
<evidence type="ECO:0000313" key="1">
    <source>
        <dbReference type="EMBL" id="KPQ30996.1"/>
    </source>
</evidence>